<name>A0A0L0NDB9_TOLOC</name>
<dbReference type="Proteomes" id="UP000036947">
    <property type="component" value="Unassembled WGS sequence"/>
</dbReference>
<proteinExistence type="predicted"/>
<evidence type="ECO:0000313" key="1">
    <source>
        <dbReference type="EMBL" id="KND91750.1"/>
    </source>
</evidence>
<gene>
    <name evidence="1" type="ORF">TOPH_03793</name>
</gene>
<dbReference type="EMBL" id="LFRF01000008">
    <property type="protein sequence ID" value="KND91750.1"/>
    <property type="molecule type" value="Genomic_DNA"/>
</dbReference>
<accession>A0A0L0NDB9</accession>
<evidence type="ECO:0000313" key="2">
    <source>
        <dbReference type="Proteomes" id="UP000036947"/>
    </source>
</evidence>
<dbReference type="AlphaFoldDB" id="A0A0L0NDB9"/>
<comment type="caution">
    <text evidence="1">The sequence shown here is derived from an EMBL/GenBank/DDBJ whole genome shotgun (WGS) entry which is preliminary data.</text>
</comment>
<protein>
    <submittedName>
        <fullName evidence="1">Uncharacterized protein</fullName>
    </submittedName>
</protein>
<organism evidence="1 2">
    <name type="scientific">Tolypocladium ophioglossoides (strain CBS 100239)</name>
    <name type="common">Snaketongue truffleclub</name>
    <name type="synonym">Elaphocordyceps ophioglossoides</name>
    <dbReference type="NCBI Taxonomy" id="1163406"/>
    <lineage>
        <taxon>Eukaryota</taxon>
        <taxon>Fungi</taxon>
        <taxon>Dikarya</taxon>
        <taxon>Ascomycota</taxon>
        <taxon>Pezizomycotina</taxon>
        <taxon>Sordariomycetes</taxon>
        <taxon>Hypocreomycetidae</taxon>
        <taxon>Hypocreales</taxon>
        <taxon>Ophiocordycipitaceae</taxon>
        <taxon>Tolypocladium</taxon>
    </lineage>
</organism>
<reference evidence="1 2" key="1">
    <citation type="journal article" date="2015" name="BMC Genomics">
        <title>The genome of the truffle-parasite Tolypocladium ophioglossoides and the evolution of antifungal peptaibiotics.</title>
        <authorList>
            <person name="Quandt C.A."/>
            <person name="Bushley K.E."/>
            <person name="Spatafora J.W."/>
        </authorList>
    </citation>
    <scope>NUCLEOTIDE SEQUENCE [LARGE SCALE GENOMIC DNA]</scope>
    <source>
        <strain evidence="1 2">CBS 100239</strain>
    </source>
</reference>
<keyword evidence="2" id="KW-1185">Reference proteome</keyword>
<sequence>MPCFTMPSFKLTAIRIYLDFRSSASTGDSSRYPLPLNYLPMDFDPEPLDENIDFSGSKSTPDRAYGNGGMVYWKDCPSVTLAKNGQVAGRQIDRTSGKGRLAKGLVLFFIGEGGQWKQD</sequence>